<dbReference type="AlphaFoldDB" id="A0A4R3MSM1"/>
<comment type="caution">
    <text evidence="1">The sequence shown here is derived from an EMBL/GenBank/DDBJ whole genome shotgun (WGS) entry which is preliminary data.</text>
</comment>
<proteinExistence type="predicted"/>
<dbReference type="RefSeq" id="WP_243651750.1">
    <property type="nucleotide sequence ID" value="NZ_SMAO01000010.1"/>
</dbReference>
<dbReference type="EMBL" id="SMAO01000010">
    <property type="protein sequence ID" value="TCT18975.1"/>
    <property type="molecule type" value="Genomic_DNA"/>
</dbReference>
<keyword evidence="2" id="KW-1185">Reference proteome</keyword>
<dbReference type="Proteomes" id="UP000295717">
    <property type="component" value="Unassembled WGS sequence"/>
</dbReference>
<gene>
    <name evidence="1" type="ORF">EDC35_11022</name>
</gene>
<evidence type="ECO:0000313" key="2">
    <source>
        <dbReference type="Proteomes" id="UP000295717"/>
    </source>
</evidence>
<protein>
    <submittedName>
        <fullName evidence="1">Uncharacterized protein</fullName>
    </submittedName>
</protein>
<evidence type="ECO:0000313" key="1">
    <source>
        <dbReference type="EMBL" id="TCT18975.1"/>
    </source>
</evidence>
<organism evidence="1 2">
    <name type="scientific">Thiobaca trueperi</name>
    <dbReference type="NCBI Taxonomy" id="127458"/>
    <lineage>
        <taxon>Bacteria</taxon>
        <taxon>Pseudomonadati</taxon>
        <taxon>Pseudomonadota</taxon>
        <taxon>Gammaproteobacteria</taxon>
        <taxon>Chromatiales</taxon>
        <taxon>Chromatiaceae</taxon>
        <taxon>Thiobaca</taxon>
    </lineage>
</organism>
<reference evidence="1 2" key="1">
    <citation type="submission" date="2019-03" db="EMBL/GenBank/DDBJ databases">
        <title>Genomic Encyclopedia of Type Strains, Phase IV (KMG-IV): sequencing the most valuable type-strain genomes for metagenomic binning, comparative biology and taxonomic classification.</title>
        <authorList>
            <person name="Goeker M."/>
        </authorList>
    </citation>
    <scope>NUCLEOTIDE SEQUENCE [LARGE SCALE GENOMIC DNA]</scope>
    <source>
        <strain evidence="1 2">DSM 13587</strain>
    </source>
</reference>
<name>A0A4R3MSM1_9GAMM</name>
<accession>A0A4R3MSM1</accession>
<sequence length="143" mass="15713">MLVAVITLLAHWLWPILYPQPVQIADRDPGCDLRSGACMARLPQGGAVSFEIGPRTIPLLSPLRLDVGIQGLDDVRAVEVDFVGVEMNMGFNRVALTRIQAGHYTGQATLPVCTSTRMTWEARVLIQTPDALLAAPFRFETTR</sequence>